<dbReference type="GO" id="GO:0005737">
    <property type="term" value="C:cytoplasm"/>
    <property type="evidence" value="ECO:0007669"/>
    <property type="project" value="UniProtKB-SubCell"/>
</dbReference>
<protein>
    <recommendedName>
        <fullName evidence="6 11">Adenine phosphoribosyltransferase</fullName>
        <shortName evidence="11">APRT</shortName>
        <ecNumber evidence="6 11">2.4.2.7</ecNumber>
    </recommendedName>
</protein>
<reference evidence="15" key="1">
    <citation type="journal article" date="2013" name="Stand. Genomic Sci.">
        <title>Complete genome sequence of the halophilic bacterium Spirochaeta africana type strain (Z-7692(T)) from the alkaline Lake Magadi in the East African Rift.</title>
        <authorList>
            <person name="Liolos K."/>
            <person name="Abt B."/>
            <person name="Scheuner C."/>
            <person name="Teshima H."/>
            <person name="Held B."/>
            <person name="Lapidus A."/>
            <person name="Nolan M."/>
            <person name="Lucas S."/>
            <person name="Deshpande S."/>
            <person name="Cheng J.F."/>
            <person name="Tapia R."/>
            <person name="Goodwin L.A."/>
            <person name="Pitluck S."/>
            <person name="Pagani I."/>
            <person name="Ivanova N."/>
            <person name="Mavromatis K."/>
            <person name="Mikhailova N."/>
            <person name="Huntemann M."/>
            <person name="Pati A."/>
            <person name="Chen A."/>
            <person name="Palaniappan K."/>
            <person name="Land M."/>
            <person name="Rohde M."/>
            <person name="Tindall B.J."/>
            <person name="Detter J.C."/>
            <person name="Goker M."/>
            <person name="Bristow J."/>
            <person name="Eisen J.A."/>
            <person name="Markowitz V."/>
            <person name="Hugenholtz P."/>
            <person name="Woyke T."/>
            <person name="Klenk H.P."/>
            <person name="Kyrpides N.C."/>
        </authorList>
    </citation>
    <scope>NUCLEOTIDE SEQUENCE</scope>
    <source>
        <strain evidence="15">ATCC 700263 / DSM 8902 / Z-7692</strain>
    </source>
</reference>
<dbReference type="RefSeq" id="WP_014455934.1">
    <property type="nucleotide sequence ID" value="NC_017098.1"/>
</dbReference>
<evidence type="ECO:0000256" key="2">
    <source>
        <dbReference type="ARBA" id="ARBA00003968"/>
    </source>
</evidence>
<keyword evidence="12" id="KW-0472">Membrane</keyword>
<comment type="similarity">
    <text evidence="5 11">Belongs to the purine/pyrimidine phosphoribosyltransferase family.</text>
</comment>
<keyword evidence="12" id="KW-0812">Transmembrane</keyword>
<feature type="domain" description="Phosphoribosyltransferase" evidence="13">
    <location>
        <begin position="31"/>
        <end position="147"/>
    </location>
</feature>
<gene>
    <name evidence="11" type="primary">apt</name>
    <name evidence="14" type="ordered locus">Spiaf_1898</name>
</gene>
<dbReference type="SUPFAM" id="SSF53271">
    <property type="entry name" value="PRTase-like"/>
    <property type="match status" value="1"/>
</dbReference>
<dbReference type="GO" id="GO:0003999">
    <property type="term" value="F:adenine phosphoribosyltransferase activity"/>
    <property type="evidence" value="ECO:0007669"/>
    <property type="project" value="UniProtKB-UniRule"/>
</dbReference>
<evidence type="ECO:0000256" key="10">
    <source>
        <dbReference type="ARBA" id="ARBA00022726"/>
    </source>
</evidence>
<keyword evidence="10 11" id="KW-0660">Purine salvage</keyword>
<dbReference type="FunFam" id="3.40.50.2020:FF:000021">
    <property type="entry name" value="Adenine phosphoribosyltransferase"/>
    <property type="match status" value="1"/>
</dbReference>
<feature type="transmembrane region" description="Helical" evidence="12">
    <location>
        <begin position="145"/>
        <end position="163"/>
    </location>
</feature>
<accession>H9UKA8</accession>
<evidence type="ECO:0000259" key="13">
    <source>
        <dbReference type="Pfam" id="PF00156"/>
    </source>
</evidence>
<keyword evidence="15" id="KW-1185">Reference proteome</keyword>
<evidence type="ECO:0000256" key="3">
    <source>
        <dbReference type="ARBA" id="ARBA00004496"/>
    </source>
</evidence>
<keyword evidence="9 11" id="KW-0808">Transferase</keyword>
<dbReference type="InterPro" id="IPR050054">
    <property type="entry name" value="UPRTase/APRTase"/>
</dbReference>
<keyword evidence="12" id="KW-1133">Transmembrane helix</keyword>
<sequence>MKLDVDLDQAIRKIPDFPKPGILFYDITSVLKDPAAFAYCINEAKTWINTLKPDAIAAIDARGFLFAAPVAKDLALPLIMVRKKGKLPGKVYSEDFALEYGTDTVEVHADDVPENARVVIVDDLIATGGTLAASARLFRKGGAQLAGVFGVIGLPFLGFHTVLQDMPVKTLVDYHSETGD</sequence>
<dbReference type="InterPro" id="IPR000836">
    <property type="entry name" value="PRTase_dom"/>
</dbReference>
<dbReference type="EC" id="2.4.2.7" evidence="6 11"/>
<dbReference type="NCBIfam" id="NF002634">
    <property type="entry name" value="PRK02304.1-3"/>
    <property type="match status" value="1"/>
</dbReference>
<evidence type="ECO:0000313" key="14">
    <source>
        <dbReference type="EMBL" id="AFG37951.1"/>
    </source>
</evidence>
<comment type="subunit">
    <text evidence="11">Homodimer.</text>
</comment>
<evidence type="ECO:0000256" key="11">
    <source>
        <dbReference type="HAMAP-Rule" id="MF_00004"/>
    </source>
</evidence>
<dbReference type="OrthoDB" id="9803963at2"/>
<keyword evidence="7 11" id="KW-0963">Cytoplasm</keyword>
<dbReference type="UniPathway" id="UPA00588">
    <property type="reaction ID" value="UER00646"/>
</dbReference>
<dbReference type="HOGENOM" id="CLU_063339_3_0_12"/>
<dbReference type="KEGG" id="sfc:Spiaf_1898"/>
<dbReference type="GO" id="GO:0006168">
    <property type="term" value="P:adenine salvage"/>
    <property type="evidence" value="ECO:0007669"/>
    <property type="project" value="InterPro"/>
</dbReference>
<evidence type="ECO:0000256" key="5">
    <source>
        <dbReference type="ARBA" id="ARBA00008391"/>
    </source>
</evidence>
<dbReference type="HAMAP" id="MF_00004">
    <property type="entry name" value="Aden_phosphoribosyltr"/>
    <property type="match status" value="1"/>
</dbReference>
<dbReference type="Pfam" id="PF00156">
    <property type="entry name" value="Pribosyltran"/>
    <property type="match status" value="1"/>
</dbReference>
<dbReference type="NCBIfam" id="NF002636">
    <property type="entry name" value="PRK02304.1-5"/>
    <property type="match status" value="1"/>
</dbReference>
<dbReference type="PANTHER" id="PTHR32315:SF3">
    <property type="entry name" value="ADENINE PHOSPHORIBOSYLTRANSFERASE"/>
    <property type="match status" value="1"/>
</dbReference>
<evidence type="ECO:0000256" key="6">
    <source>
        <dbReference type="ARBA" id="ARBA00011893"/>
    </source>
</evidence>
<dbReference type="Proteomes" id="UP000007383">
    <property type="component" value="Chromosome"/>
</dbReference>
<dbReference type="PATRIC" id="fig|889378.3.peg.1885"/>
<keyword evidence="8 11" id="KW-0328">Glycosyltransferase</keyword>
<evidence type="ECO:0000256" key="7">
    <source>
        <dbReference type="ARBA" id="ARBA00022490"/>
    </source>
</evidence>
<dbReference type="Gene3D" id="3.40.50.2020">
    <property type="match status" value="1"/>
</dbReference>
<comment type="function">
    <text evidence="2 11">Catalyzes a salvage reaction resulting in the formation of AMP, that is energically less costly than de novo synthesis.</text>
</comment>
<organism evidence="14 15">
    <name type="scientific">Spirochaeta africana (strain ATCC 700263 / DSM 8902 / Z-7692)</name>
    <dbReference type="NCBI Taxonomy" id="889378"/>
    <lineage>
        <taxon>Bacteria</taxon>
        <taxon>Pseudomonadati</taxon>
        <taxon>Spirochaetota</taxon>
        <taxon>Spirochaetia</taxon>
        <taxon>Spirochaetales</taxon>
        <taxon>Spirochaetaceae</taxon>
        <taxon>Spirochaeta</taxon>
    </lineage>
</organism>
<evidence type="ECO:0000256" key="1">
    <source>
        <dbReference type="ARBA" id="ARBA00000868"/>
    </source>
</evidence>
<dbReference type="eggNOG" id="COG0503">
    <property type="taxonomic scope" value="Bacteria"/>
</dbReference>
<proteinExistence type="inferred from homology"/>
<dbReference type="GO" id="GO:0002055">
    <property type="term" value="F:adenine binding"/>
    <property type="evidence" value="ECO:0007669"/>
    <property type="project" value="TreeGrafter"/>
</dbReference>
<dbReference type="InterPro" id="IPR029057">
    <property type="entry name" value="PRTase-like"/>
</dbReference>
<dbReference type="GO" id="GO:0006166">
    <property type="term" value="P:purine ribonucleoside salvage"/>
    <property type="evidence" value="ECO:0007669"/>
    <property type="project" value="UniProtKB-KW"/>
</dbReference>
<dbReference type="STRING" id="889378.Spiaf_1898"/>
<comment type="catalytic activity">
    <reaction evidence="1 11">
        <text>AMP + diphosphate = 5-phospho-alpha-D-ribose 1-diphosphate + adenine</text>
        <dbReference type="Rhea" id="RHEA:16609"/>
        <dbReference type="ChEBI" id="CHEBI:16708"/>
        <dbReference type="ChEBI" id="CHEBI:33019"/>
        <dbReference type="ChEBI" id="CHEBI:58017"/>
        <dbReference type="ChEBI" id="CHEBI:456215"/>
        <dbReference type="EC" id="2.4.2.7"/>
    </reaction>
</comment>
<comment type="subcellular location">
    <subcellularLocation>
        <location evidence="3 11">Cytoplasm</location>
    </subcellularLocation>
</comment>
<name>H9UKA8_SPIAZ</name>
<dbReference type="GO" id="GO:0016208">
    <property type="term" value="F:AMP binding"/>
    <property type="evidence" value="ECO:0007669"/>
    <property type="project" value="TreeGrafter"/>
</dbReference>
<dbReference type="CDD" id="cd06223">
    <property type="entry name" value="PRTases_typeI"/>
    <property type="match status" value="1"/>
</dbReference>
<dbReference type="GO" id="GO:0044209">
    <property type="term" value="P:AMP salvage"/>
    <property type="evidence" value="ECO:0007669"/>
    <property type="project" value="UniProtKB-UniRule"/>
</dbReference>
<evidence type="ECO:0000256" key="8">
    <source>
        <dbReference type="ARBA" id="ARBA00022676"/>
    </source>
</evidence>
<dbReference type="PANTHER" id="PTHR32315">
    <property type="entry name" value="ADENINE PHOSPHORIBOSYLTRANSFERASE"/>
    <property type="match status" value="1"/>
</dbReference>
<evidence type="ECO:0000313" key="15">
    <source>
        <dbReference type="Proteomes" id="UP000007383"/>
    </source>
</evidence>
<dbReference type="EMBL" id="CP003282">
    <property type="protein sequence ID" value="AFG37951.1"/>
    <property type="molecule type" value="Genomic_DNA"/>
</dbReference>
<dbReference type="AlphaFoldDB" id="H9UKA8"/>
<evidence type="ECO:0000256" key="9">
    <source>
        <dbReference type="ARBA" id="ARBA00022679"/>
    </source>
</evidence>
<comment type="pathway">
    <text evidence="4 11">Purine metabolism; AMP biosynthesis via salvage pathway; AMP from adenine: step 1/1.</text>
</comment>
<evidence type="ECO:0000256" key="4">
    <source>
        <dbReference type="ARBA" id="ARBA00004659"/>
    </source>
</evidence>
<evidence type="ECO:0000256" key="12">
    <source>
        <dbReference type="SAM" id="Phobius"/>
    </source>
</evidence>
<dbReference type="InterPro" id="IPR005764">
    <property type="entry name" value="Ade_phspho_trans"/>
</dbReference>